<accession>A0ABQ2UHZ6</accession>
<proteinExistence type="predicted"/>
<protein>
    <recommendedName>
        <fullName evidence="3">RloB-like protein</fullName>
    </recommendedName>
</protein>
<keyword evidence="2" id="KW-1185">Reference proteome</keyword>
<dbReference type="Pfam" id="PF13707">
    <property type="entry name" value="RloB"/>
    <property type="match status" value="1"/>
</dbReference>
<name>A0ABQ2UHZ6_9PSEU</name>
<dbReference type="Proteomes" id="UP000649573">
    <property type="component" value="Unassembled WGS sequence"/>
</dbReference>
<dbReference type="InterPro" id="IPR025591">
    <property type="entry name" value="RloB"/>
</dbReference>
<gene>
    <name evidence="1" type="ORF">GCM10010178_31790</name>
</gene>
<reference evidence="2" key="1">
    <citation type="journal article" date="2019" name="Int. J. Syst. Evol. Microbiol.">
        <title>The Global Catalogue of Microorganisms (GCM) 10K type strain sequencing project: providing services to taxonomists for standard genome sequencing and annotation.</title>
        <authorList>
            <consortium name="The Broad Institute Genomics Platform"/>
            <consortium name="The Broad Institute Genome Sequencing Center for Infectious Disease"/>
            <person name="Wu L."/>
            <person name="Ma J."/>
        </authorList>
    </citation>
    <scope>NUCLEOTIDE SEQUENCE [LARGE SCALE GENOMIC DNA]</scope>
    <source>
        <strain evidence="2">JCM 3296</strain>
    </source>
</reference>
<dbReference type="EMBL" id="BMRE01000011">
    <property type="protein sequence ID" value="GGU37233.1"/>
    <property type="molecule type" value="Genomic_DNA"/>
</dbReference>
<evidence type="ECO:0008006" key="3">
    <source>
        <dbReference type="Google" id="ProtNLM"/>
    </source>
</evidence>
<sequence>MLAVCCGQTEQAYLDGLKRLSKPVTLRSIVKVGSPAQLVRHAVKLREKDRDGFDEYWCVVDVDDFDIDEAVAEAESTGISLAVSNPCFEVWLILHFADCTAGISGPKAAVERLRKYLPKYAKGALDFTVLAERVDRAVERAKALGAGNPSSDMWRLVEVVRKH</sequence>
<evidence type="ECO:0000313" key="1">
    <source>
        <dbReference type="EMBL" id="GGU37233.1"/>
    </source>
</evidence>
<organism evidence="1 2">
    <name type="scientific">Lentzea flava</name>
    <dbReference type="NCBI Taxonomy" id="103732"/>
    <lineage>
        <taxon>Bacteria</taxon>
        <taxon>Bacillati</taxon>
        <taxon>Actinomycetota</taxon>
        <taxon>Actinomycetes</taxon>
        <taxon>Pseudonocardiales</taxon>
        <taxon>Pseudonocardiaceae</taxon>
        <taxon>Lentzea</taxon>
    </lineage>
</organism>
<comment type="caution">
    <text evidence="1">The sequence shown here is derived from an EMBL/GenBank/DDBJ whole genome shotgun (WGS) entry which is preliminary data.</text>
</comment>
<evidence type="ECO:0000313" key="2">
    <source>
        <dbReference type="Proteomes" id="UP000649573"/>
    </source>
</evidence>